<dbReference type="NCBIfam" id="TIGR01730">
    <property type="entry name" value="RND_mfp"/>
    <property type="match status" value="1"/>
</dbReference>
<comment type="caution">
    <text evidence="6">The sequence shown here is derived from an EMBL/GenBank/DDBJ whole genome shotgun (WGS) entry which is preliminary data.</text>
</comment>
<feature type="domain" description="Multidrug resistance protein MdtA-like barrel-sandwich hybrid" evidence="3">
    <location>
        <begin position="66"/>
        <end position="189"/>
    </location>
</feature>
<sequence>MIFRPRSALPVLALLALAACGDGDAAKAPGGPGGGQAPSVTTATVQPIAFSDRIEAVGTAYARESTTIAATVTERIVRLNFTDGAYVQRGQIIAELSRGEQAAGLNEAQARLTEAQQQLTRLRQLQDRGFATNARVDEQVAMVNAARAQAGQAQAQIGDRVIRAPFSGVVGLRRISAGATVSPGTEIATISDLSQIKLDFALPETFLSAMRTGQAIEARAAAFQNEVFRGAVESIEPTVDPVTRSVTVRAVLPNPDARIKPGMLLTVNVLANPRTTLAVPELALVAERDRSFVFKVDDESTALKTPVEVGIRQQGMVEVKRGLAAGDRIVAEGTIKVRDGGKVRTAPAAGTAAAARGAAE</sequence>
<feature type="domain" description="YknX-like C-terminal permuted SH3-like" evidence="5">
    <location>
        <begin position="277"/>
        <end position="344"/>
    </location>
</feature>
<dbReference type="Proteomes" id="UP001595615">
    <property type="component" value="Unassembled WGS sequence"/>
</dbReference>
<dbReference type="Gene3D" id="2.40.50.100">
    <property type="match status" value="1"/>
</dbReference>
<dbReference type="PROSITE" id="PS51257">
    <property type="entry name" value="PROKAR_LIPOPROTEIN"/>
    <property type="match status" value="1"/>
</dbReference>
<gene>
    <name evidence="6" type="ORF">ACFOMD_12970</name>
</gene>
<proteinExistence type="inferred from homology"/>
<dbReference type="Pfam" id="PF25917">
    <property type="entry name" value="BSH_RND"/>
    <property type="match status" value="1"/>
</dbReference>
<feature type="signal peptide" evidence="2">
    <location>
        <begin position="1"/>
        <end position="21"/>
    </location>
</feature>
<dbReference type="InterPro" id="IPR058637">
    <property type="entry name" value="YknX-like_C"/>
</dbReference>
<evidence type="ECO:0000256" key="2">
    <source>
        <dbReference type="SAM" id="SignalP"/>
    </source>
</evidence>
<feature type="domain" description="CusB-like beta-barrel" evidence="4">
    <location>
        <begin position="198"/>
        <end position="269"/>
    </location>
</feature>
<dbReference type="PANTHER" id="PTHR30469">
    <property type="entry name" value="MULTIDRUG RESISTANCE PROTEIN MDTA"/>
    <property type="match status" value="1"/>
</dbReference>
<evidence type="ECO:0000313" key="7">
    <source>
        <dbReference type="Proteomes" id="UP001595615"/>
    </source>
</evidence>
<dbReference type="Gene3D" id="2.40.420.20">
    <property type="match status" value="1"/>
</dbReference>
<dbReference type="Gene3D" id="2.40.30.170">
    <property type="match status" value="1"/>
</dbReference>
<accession>A0ABV7XBG1</accession>
<dbReference type="InterPro" id="IPR006143">
    <property type="entry name" value="RND_pump_MFP"/>
</dbReference>
<evidence type="ECO:0000313" key="6">
    <source>
        <dbReference type="EMBL" id="MFC3713490.1"/>
    </source>
</evidence>
<keyword evidence="7" id="KW-1185">Reference proteome</keyword>
<feature type="chain" id="PRO_5046398570" evidence="2">
    <location>
        <begin position="22"/>
        <end position="360"/>
    </location>
</feature>
<dbReference type="Pfam" id="PF25954">
    <property type="entry name" value="Beta-barrel_RND_2"/>
    <property type="match status" value="1"/>
</dbReference>
<dbReference type="SUPFAM" id="SSF111369">
    <property type="entry name" value="HlyD-like secretion proteins"/>
    <property type="match status" value="1"/>
</dbReference>
<evidence type="ECO:0000256" key="1">
    <source>
        <dbReference type="ARBA" id="ARBA00009477"/>
    </source>
</evidence>
<evidence type="ECO:0000259" key="5">
    <source>
        <dbReference type="Pfam" id="PF25989"/>
    </source>
</evidence>
<name>A0ABV7XBG1_9SPHN</name>
<dbReference type="Gene3D" id="1.10.287.470">
    <property type="entry name" value="Helix hairpin bin"/>
    <property type="match status" value="1"/>
</dbReference>
<dbReference type="RefSeq" id="WP_380862034.1">
    <property type="nucleotide sequence ID" value="NZ_JBHRXV010000011.1"/>
</dbReference>
<evidence type="ECO:0000259" key="4">
    <source>
        <dbReference type="Pfam" id="PF25954"/>
    </source>
</evidence>
<reference evidence="7" key="1">
    <citation type="journal article" date="2019" name="Int. J. Syst. Evol. Microbiol.">
        <title>The Global Catalogue of Microorganisms (GCM) 10K type strain sequencing project: providing services to taxonomists for standard genome sequencing and annotation.</title>
        <authorList>
            <consortium name="The Broad Institute Genomics Platform"/>
            <consortium name="The Broad Institute Genome Sequencing Center for Infectious Disease"/>
            <person name="Wu L."/>
            <person name="Ma J."/>
        </authorList>
    </citation>
    <scope>NUCLEOTIDE SEQUENCE [LARGE SCALE GENOMIC DNA]</scope>
    <source>
        <strain evidence="7">KCTC 42644</strain>
    </source>
</reference>
<keyword evidence="2" id="KW-0732">Signal</keyword>
<dbReference type="PANTHER" id="PTHR30469:SF16">
    <property type="entry name" value="HAE1 FAMILY EFFLUX PUMP MFP COMPONENT"/>
    <property type="match status" value="1"/>
</dbReference>
<protein>
    <submittedName>
        <fullName evidence="6">Efflux RND transporter periplasmic adaptor subunit</fullName>
    </submittedName>
</protein>
<dbReference type="EMBL" id="JBHRXV010000011">
    <property type="protein sequence ID" value="MFC3713490.1"/>
    <property type="molecule type" value="Genomic_DNA"/>
</dbReference>
<dbReference type="Pfam" id="PF25989">
    <property type="entry name" value="YknX_C"/>
    <property type="match status" value="1"/>
</dbReference>
<comment type="similarity">
    <text evidence="1">Belongs to the membrane fusion protein (MFP) (TC 8.A.1) family.</text>
</comment>
<organism evidence="6 7">
    <name type="scientific">Sphingoaurantiacus capsulatus</name>
    <dbReference type="NCBI Taxonomy" id="1771310"/>
    <lineage>
        <taxon>Bacteria</taxon>
        <taxon>Pseudomonadati</taxon>
        <taxon>Pseudomonadota</taxon>
        <taxon>Alphaproteobacteria</taxon>
        <taxon>Sphingomonadales</taxon>
        <taxon>Sphingosinicellaceae</taxon>
        <taxon>Sphingoaurantiacus</taxon>
    </lineage>
</organism>
<evidence type="ECO:0000259" key="3">
    <source>
        <dbReference type="Pfam" id="PF25917"/>
    </source>
</evidence>
<dbReference type="InterPro" id="IPR058625">
    <property type="entry name" value="MdtA-like_BSH"/>
</dbReference>
<dbReference type="InterPro" id="IPR058792">
    <property type="entry name" value="Beta-barrel_RND_2"/>
</dbReference>